<evidence type="ECO:0000313" key="2">
    <source>
        <dbReference type="EMBL" id="GAA0664756.1"/>
    </source>
</evidence>
<accession>A0ABN1HRT9</accession>
<keyword evidence="2" id="KW-0808">Transferase</keyword>
<dbReference type="InterPro" id="IPR007345">
    <property type="entry name" value="Polysacch_pyruvyl_Trfase"/>
</dbReference>
<comment type="caution">
    <text evidence="2">The sequence shown here is derived from an EMBL/GenBank/DDBJ whole genome shotgun (WGS) entry which is preliminary data.</text>
</comment>
<protein>
    <submittedName>
        <fullName evidence="2">Polysaccharide pyruvyl transferase family protein</fullName>
    </submittedName>
</protein>
<organism evidence="2 3">
    <name type="scientific">Sphingomonas insulae</name>
    <dbReference type="NCBI Taxonomy" id="424800"/>
    <lineage>
        <taxon>Bacteria</taxon>
        <taxon>Pseudomonadati</taxon>
        <taxon>Pseudomonadota</taxon>
        <taxon>Alphaproteobacteria</taxon>
        <taxon>Sphingomonadales</taxon>
        <taxon>Sphingomonadaceae</taxon>
        <taxon>Sphingomonas</taxon>
    </lineage>
</organism>
<dbReference type="RefSeq" id="WP_163958906.1">
    <property type="nucleotide sequence ID" value="NZ_BAAAES010000007.1"/>
</dbReference>
<dbReference type="Pfam" id="PF04230">
    <property type="entry name" value="PS_pyruv_trans"/>
    <property type="match status" value="1"/>
</dbReference>
<name>A0ABN1HRT9_9SPHN</name>
<dbReference type="GO" id="GO:0016740">
    <property type="term" value="F:transferase activity"/>
    <property type="evidence" value="ECO:0007669"/>
    <property type="project" value="UniProtKB-KW"/>
</dbReference>
<evidence type="ECO:0000313" key="3">
    <source>
        <dbReference type="Proteomes" id="UP001500238"/>
    </source>
</evidence>
<sequence length="314" mass="34464">MTGMADTIVAQRAMLDKLYRRHVGQGQSYALVDFPDHANVGDSAIWLGETRMLRAITGRAPDYVSTWADFDEAAFRRASPDGVLFLHGGGNIGDIWAHHQTFREYILRTVRDRPVVQLPQSIHFRDIARIGSFAGLVADHPDLHLYVRDRQSLDLAARHLACTTDLAPDSAFALGPQIRNAPADCNVLMLMRTDAERRPQDRSVLTNVAGAVILDWLDDDALPDTGGDTTAQAYDRMAAARVERGLRLLSRGRSIVTDRLHAHILATLLGIPHVALDNDYGKISAYITCWTGDCDGVRTAASAEEVVAELGCVV</sequence>
<dbReference type="Proteomes" id="UP001500238">
    <property type="component" value="Unassembled WGS sequence"/>
</dbReference>
<reference evidence="2 3" key="1">
    <citation type="journal article" date="2019" name="Int. J. Syst. Evol. Microbiol.">
        <title>The Global Catalogue of Microorganisms (GCM) 10K type strain sequencing project: providing services to taxonomists for standard genome sequencing and annotation.</title>
        <authorList>
            <consortium name="The Broad Institute Genomics Platform"/>
            <consortium name="The Broad Institute Genome Sequencing Center for Infectious Disease"/>
            <person name="Wu L."/>
            <person name="Ma J."/>
        </authorList>
    </citation>
    <scope>NUCLEOTIDE SEQUENCE [LARGE SCALE GENOMIC DNA]</scope>
    <source>
        <strain evidence="2 3">JCM 14603</strain>
    </source>
</reference>
<feature type="domain" description="Polysaccharide pyruvyl transferase" evidence="1">
    <location>
        <begin position="39"/>
        <end position="280"/>
    </location>
</feature>
<keyword evidence="3" id="KW-1185">Reference proteome</keyword>
<dbReference type="EMBL" id="BAAAES010000007">
    <property type="protein sequence ID" value="GAA0664756.1"/>
    <property type="molecule type" value="Genomic_DNA"/>
</dbReference>
<evidence type="ECO:0000259" key="1">
    <source>
        <dbReference type="Pfam" id="PF04230"/>
    </source>
</evidence>
<gene>
    <name evidence="2" type="ORF">GCM10009102_12840</name>
</gene>
<proteinExistence type="predicted"/>